<evidence type="ECO:0000313" key="1">
    <source>
        <dbReference type="EMBL" id="KAF6024320.1"/>
    </source>
</evidence>
<sequence length="165" mass="18328">MQLDEAIELLKYAQDCAIESCRYLWKSYLSQDKLNFNHIMKLTNINVEVDTLKETSSLTDSDQFLVNIVMRSDGSLLPPIKAQSSLNAHSYRISLSGEKDVLAMRGENNKIETYFKLSSQANKSTCGKLSTENKMAALLSTSETGLVSIDRLTIDAAYALSIHPG</sequence>
<comment type="caution">
    <text evidence="1">The sequence shown here is derived from an EMBL/GenBank/DDBJ whole genome shotgun (WGS) entry which is preliminary data.</text>
</comment>
<protein>
    <submittedName>
        <fullName evidence="1">Uncharacterized protein</fullName>
    </submittedName>
</protein>
<dbReference type="EMBL" id="VXIV02002590">
    <property type="protein sequence ID" value="KAF6024320.1"/>
    <property type="molecule type" value="Genomic_DNA"/>
</dbReference>
<name>A0A7J7JDN8_BUGNE</name>
<keyword evidence="2" id="KW-1185">Reference proteome</keyword>
<dbReference type="AlphaFoldDB" id="A0A7J7JDN8"/>
<organism evidence="1 2">
    <name type="scientific">Bugula neritina</name>
    <name type="common">Brown bryozoan</name>
    <name type="synonym">Sertularia neritina</name>
    <dbReference type="NCBI Taxonomy" id="10212"/>
    <lineage>
        <taxon>Eukaryota</taxon>
        <taxon>Metazoa</taxon>
        <taxon>Spiralia</taxon>
        <taxon>Lophotrochozoa</taxon>
        <taxon>Bryozoa</taxon>
        <taxon>Gymnolaemata</taxon>
        <taxon>Cheilostomatida</taxon>
        <taxon>Flustrina</taxon>
        <taxon>Buguloidea</taxon>
        <taxon>Bugulidae</taxon>
        <taxon>Bugula</taxon>
    </lineage>
</organism>
<dbReference type="Proteomes" id="UP000593567">
    <property type="component" value="Unassembled WGS sequence"/>
</dbReference>
<evidence type="ECO:0000313" key="2">
    <source>
        <dbReference type="Proteomes" id="UP000593567"/>
    </source>
</evidence>
<gene>
    <name evidence="1" type="ORF">EB796_017373</name>
</gene>
<reference evidence="1" key="1">
    <citation type="submission" date="2020-06" db="EMBL/GenBank/DDBJ databases">
        <title>Draft genome of Bugula neritina, a colonial animal packing powerful symbionts and potential medicines.</title>
        <authorList>
            <person name="Rayko M."/>
        </authorList>
    </citation>
    <scope>NUCLEOTIDE SEQUENCE [LARGE SCALE GENOMIC DNA]</scope>
    <source>
        <strain evidence="1">Kwan_BN1</strain>
    </source>
</reference>
<proteinExistence type="predicted"/>
<accession>A0A7J7JDN8</accession>